<accession>A0A6P4FIF0</accession>
<dbReference type="RefSeq" id="XP_016990260.1">
    <property type="nucleotide sequence ID" value="XM_017134771.1"/>
</dbReference>
<reference evidence="3" key="1">
    <citation type="journal article" date="2021" name="Elife">
        <title>Highly contiguous assemblies of 101 drosophilid genomes.</title>
        <authorList>
            <person name="Kim B.Y."/>
            <person name="Wang J.R."/>
            <person name="Miller D.E."/>
            <person name="Barmina O."/>
            <person name="Delaney E."/>
            <person name="Thompson A."/>
            <person name="Comeault A.A."/>
            <person name="Peede D."/>
            <person name="D'Agostino E.R."/>
            <person name="Pelaez J."/>
            <person name="Aguilar J.M."/>
            <person name="Haji D."/>
            <person name="Matsunaga T."/>
            <person name="Armstrong E.E."/>
            <person name="Zych M."/>
            <person name="Ogawa Y."/>
            <person name="Stamenkovic-Radak M."/>
            <person name="Jelic M."/>
            <person name="Veselinovic M.S."/>
            <person name="Tanaskovic M."/>
            <person name="Eric P."/>
            <person name="Gao J.J."/>
            <person name="Katoh T.K."/>
            <person name="Toda M.J."/>
            <person name="Watabe H."/>
            <person name="Watada M."/>
            <person name="Davis J.S."/>
            <person name="Moyle L.C."/>
            <person name="Manoli G."/>
            <person name="Bertolini E."/>
            <person name="Kostal V."/>
            <person name="Hawley R.S."/>
            <person name="Takahashi A."/>
            <person name="Jones C.D."/>
            <person name="Price D.K."/>
            <person name="Whiteman N."/>
            <person name="Kopp A."/>
            <person name="Matute D.R."/>
            <person name="Petrov D.A."/>
        </authorList>
    </citation>
    <scope>NUCLEOTIDE SEQUENCE [LARGE SCALE GENOMIC DNA]</scope>
</reference>
<dbReference type="Proteomes" id="UP001652680">
    <property type="component" value="Unassembled WGS sequence"/>
</dbReference>
<dbReference type="OrthoDB" id="6020543at2759"/>
<evidence type="ECO:0000313" key="2">
    <source>
        <dbReference type="EnsemblMetazoa" id="XP_016990260.1"/>
    </source>
</evidence>
<dbReference type="InterPro" id="IPR002557">
    <property type="entry name" value="Chitin-bd_dom"/>
</dbReference>
<dbReference type="Gene3D" id="2.170.140.10">
    <property type="entry name" value="Chitin binding domain"/>
    <property type="match status" value="1"/>
</dbReference>
<dbReference type="EnsemblMetazoa" id="XM_017134771.1">
    <property type="protein sequence ID" value="XP_016990260.1"/>
    <property type="gene ID" value="LOC108052385"/>
</dbReference>
<dbReference type="GO" id="GO:0008061">
    <property type="term" value="F:chitin binding"/>
    <property type="evidence" value="ECO:0007669"/>
    <property type="project" value="InterPro"/>
</dbReference>
<sequence length="127" mass="14679">MSQNVIRQPIPNDCNRFYETRLLSCPPEFYWNSELNQCKLQAPAGCYFTSPVPNWSGSFHNDSKPSPVAVQESHNLMEVCDKKLGQRIVYPGDCTRFIMCDFLPFVMSCPQYLFWNSHLLTCDKICV</sequence>
<dbReference type="GO" id="GO:0005576">
    <property type="term" value="C:extracellular region"/>
    <property type="evidence" value="ECO:0007669"/>
    <property type="project" value="InterPro"/>
</dbReference>
<proteinExistence type="predicted"/>
<reference evidence="2" key="3">
    <citation type="submission" date="2025-05" db="UniProtKB">
        <authorList>
            <consortium name="EnsemblMetazoa"/>
        </authorList>
    </citation>
    <scope>IDENTIFICATION</scope>
</reference>
<reference evidence="4" key="2">
    <citation type="submission" date="2025-04" db="UniProtKB">
        <authorList>
            <consortium name="RefSeq"/>
        </authorList>
    </citation>
    <scope>IDENTIFICATION</scope>
</reference>
<organism evidence="4">
    <name type="scientific">Drosophila rhopaloa</name>
    <name type="common">Fruit fly</name>
    <dbReference type="NCBI Taxonomy" id="1041015"/>
    <lineage>
        <taxon>Eukaryota</taxon>
        <taxon>Metazoa</taxon>
        <taxon>Ecdysozoa</taxon>
        <taxon>Arthropoda</taxon>
        <taxon>Hexapoda</taxon>
        <taxon>Insecta</taxon>
        <taxon>Pterygota</taxon>
        <taxon>Neoptera</taxon>
        <taxon>Endopterygota</taxon>
        <taxon>Diptera</taxon>
        <taxon>Brachycera</taxon>
        <taxon>Muscomorpha</taxon>
        <taxon>Ephydroidea</taxon>
        <taxon>Drosophilidae</taxon>
        <taxon>Drosophila</taxon>
        <taxon>Sophophora</taxon>
    </lineage>
</organism>
<dbReference type="SUPFAM" id="SSF57625">
    <property type="entry name" value="Invertebrate chitin-binding proteins"/>
    <property type="match status" value="2"/>
</dbReference>
<dbReference type="PROSITE" id="PS50940">
    <property type="entry name" value="CHIT_BIND_II"/>
    <property type="match status" value="1"/>
</dbReference>
<evidence type="ECO:0000313" key="3">
    <source>
        <dbReference type="Proteomes" id="UP001652680"/>
    </source>
</evidence>
<keyword evidence="3" id="KW-1185">Reference proteome</keyword>
<dbReference type="Pfam" id="PF01607">
    <property type="entry name" value="CBM_14"/>
    <property type="match status" value="1"/>
</dbReference>
<evidence type="ECO:0000259" key="1">
    <source>
        <dbReference type="PROSITE" id="PS50940"/>
    </source>
</evidence>
<feature type="domain" description="Chitin-binding type-2" evidence="1">
    <location>
        <begin position="77"/>
        <end position="123"/>
    </location>
</feature>
<protein>
    <submittedName>
        <fullName evidence="4">Uncharacterized protein LOC108052385</fullName>
    </submittedName>
</protein>
<evidence type="ECO:0000313" key="4">
    <source>
        <dbReference type="RefSeq" id="XP_016990260.1"/>
    </source>
</evidence>
<gene>
    <name evidence="4" type="primary">LOC108052385</name>
    <name evidence="2" type="synonym">108052385</name>
</gene>
<name>A0A6P4FIF0_DRORH</name>
<dbReference type="GeneID" id="108052385"/>
<dbReference type="AlphaFoldDB" id="A0A6P4FIF0"/>
<dbReference type="InterPro" id="IPR036508">
    <property type="entry name" value="Chitin-bd_dom_sf"/>
</dbReference>